<dbReference type="Pfam" id="PF12456">
    <property type="entry name" value="hSac2"/>
    <property type="match status" value="1"/>
</dbReference>
<feature type="domain" description="SAC" evidence="2">
    <location>
        <begin position="139"/>
        <end position="490"/>
    </location>
</feature>
<accession>A0ABM1E304</accession>
<dbReference type="Proteomes" id="UP000695022">
    <property type="component" value="Unplaced"/>
</dbReference>
<sequence>YDLCDAWNPLCLGRIYGLIGKFEIPDCEPKLLIVKQQTVVGDLSDDHPVYRIDRIAVLPLSYAEPEELALQPCSKHHFGVDSSKVNPTAPADQQKALQKTWNSFKSVGSAAAQRVKQRPVTKDAKEKERFERRILEELLKLFNDSFSFYYSPIADLTNTVQRQCKMANSHEPLLWKCADDRYFWNKHMLQDLLSSPQDEALTSHWIMPIMQGFIQIESCVLDISENHTPEAPDVSPIDAHPLMQPASFTIILISRRSRHRAGTRYRRRGVDEGGYCANYVETEQIIKFGKHIASFVIIRGSVPIFWSQPGYKYRPPPRIDRSDQESQTAFKKNFNMDLAIYDKICVVSLVEQTGKEKVIADAYMHHMLLLDSGDVAYVSFDFHEYCRGMRLENVSVLVASIEDEVRTMRYCWRDDAGMICEQQGVFRVNCIDCLDRTNVVQTALARAVMEIQFRKFGLLPPDEVLPPSCRFLYQQLWADNGDVLSHQYAGTAALKGDYTRTGERRFAGLMKDGYNSANRYYLNRFKDAYRQVTIDLMLGIAVSEDMQALSSKTRAEPEEVQWMLHKNEHMMQIISDGRKLLVPESEVCLGGWGLIDCDDDPAEVDGQDMDTILLLTNEAFYVADYIEEMDKISQFHRVALEDMLEMEIGPESSLFKSKKTWCLRINYAHNGESGYFYTFRSSTTRFFNNMAISIRSPEEAAEALEAICETFTGAAALKSMEVKYHKTKLSRKPSKTPTGAVYILNRANSSIDANSSLPASIIRNLSENSLMRKYSVSKDAASNYIRTVGRKFMGYNPMKKRQALGTPPTISWNRDKGNANSVKIAVPGSARDFIQRPESLVLPAHESMRNASGEEGEDVATRHDYSLSEAPPVEREAGSNDDSGSRADSTSDLDARGQHDVALAASLQEPFVFHDNHFTAFHTSRSDECFLSHGASDKHTANWYIGSKETVSDDGSGVDELTQDAQDAAAATIALSPVAAVDFAQETGRLPPPGVVPVPDIKITDDMVTSPGVDLPAPRPAAAQRTRSFSNPDLTHTQGDAAKSPTQAVADVASSVGSFINRNVWQNMASAGRSARQPGGVTDVAQQHELLERIRRSTTRVVQL</sequence>
<feature type="region of interest" description="Disordered" evidence="1">
    <location>
        <begin position="1016"/>
        <end position="1045"/>
    </location>
</feature>
<dbReference type="RefSeq" id="XP_014666575.1">
    <property type="nucleotide sequence ID" value="XM_014811089.1"/>
</dbReference>
<dbReference type="InterPro" id="IPR034753">
    <property type="entry name" value="hSac2"/>
</dbReference>
<dbReference type="Pfam" id="PF02383">
    <property type="entry name" value="Syja_N"/>
    <property type="match status" value="1"/>
</dbReference>
<proteinExistence type="predicted"/>
<gene>
    <name evidence="5" type="primary">LOC106808388</name>
</gene>
<name>A0ABM1E304_PRICU</name>
<evidence type="ECO:0000313" key="5">
    <source>
        <dbReference type="RefSeq" id="XP_014666575.1"/>
    </source>
</evidence>
<keyword evidence="4" id="KW-1185">Reference proteome</keyword>
<dbReference type="InterPro" id="IPR002013">
    <property type="entry name" value="SAC_dom"/>
</dbReference>
<dbReference type="GeneID" id="106808388"/>
<protein>
    <submittedName>
        <fullName evidence="5">Phosphatidylinositide phosphatase SAC2-like</fullName>
    </submittedName>
</protein>
<feature type="domain" description="HSac2" evidence="3">
    <location>
        <begin position="564"/>
        <end position="744"/>
    </location>
</feature>
<dbReference type="PANTHER" id="PTHR45662:SF8">
    <property type="entry name" value="PHOSPHATIDYLINOSITIDE PHOSPHATASE SAC2"/>
    <property type="match status" value="1"/>
</dbReference>
<evidence type="ECO:0000259" key="2">
    <source>
        <dbReference type="PROSITE" id="PS50275"/>
    </source>
</evidence>
<feature type="compositionally biased region" description="Basic and acidic residues" evidence="1">
    <location>
        <begin position="866"/>
        <end position="878"/>
    </location>
</feature>
<evidence type="ECO:0000259" key="3">
    <source>
        <dbReference type="PROSITE" id="PS51791"/>
    </source>
</evidence>
<reference evidence="5" key="1">
    <citation type="submission" date="2025-08" db="UniProtKB">
        <authorList>
            <consortium name="RefSeq"/>
        </authorList>
    </citation>
    <scope>IDENTIFICATION</scope>
</reference>
<organism evidence="4 5">
    <name type="scientific">Priapulus caudatus</name>
    <name type="common">Priapulid worm</name>
    <dbReference type="NCBI Taxonomy" id="37621"/>
    <lineage>
        <taxon>Eukaryota</taxon>
        <taxon>Metazoa</taxon>
        <taxon>Ecdysozoa</taxon>
        <taxon>Scalidophora</taxon>
        <taxon>Priapulida</taxon>
        <taxon>Priapulimorpha</taxon>
        <taxon>Priapulimorphida</taxon>
        <taxon>Priapulidae</taxon>
        <taxon>Priapulus</taxon>
    </lineage>
</organism>
<feature type="compositionally biased region" description="Polar residues" evidence="1">
    <location>
        <begin position="1028"/>
        <end position="1038"/>
    </location>
</feature>
<dbReference type="InterPro" id="IPR022158">
    <property type="entry name" value="Inositol_phosphatase"/>
</dbReference>
<dbReference type="PANTHER" id="PTHR45662">
    <property type="entry name" value="PHOSPHATIDYLINOSITIDE PHOSPHATASE SAC1"/>
    <property type="match status" value="1"/>
</dbReference>
<feature type="non-terminal residue" evidence="5">
    <location>
        <position position="1"/>
    </location>
</feature>
<evidence type="ECO:0000256" key="1">
    <source>
        <dbReference type="SAM" id="MobiDB-lite"/>
    </source>
</evidence>
<feature type="compositionally biased region" description="Polar residues" evidence="1">
    <location>
        <begin position="880"/>
        <end position="892"/>
    </location>
</feature>
<feature type="region of interest" description="Disordered" evidence="1">
    <location>
        <begin position="866"/>
        <end position="893"/>
    </location>
</feature>
<dbReference type="PROSITE" id="PS50275">
    <property type="entry name" value="SAC"/>
    <property type="match status" value="1"/>
</dbReference>
<dbReference type="PROSITE" id="PS51791">
    <property type="entry name" value="HSAC2"/>
    <property type="match status" value="1"/>
</dbReference>
<evidence type="ECO:0000313" key="4">
    <source>
        <dbReference type="Proteomes" id="UP000695022"/>
    </source>
</evidence>